<dbReference type="Gene3D" id="6.10.140.490">
    <property type="match status" value="1"/>
</dbReference>
<dbReference type="eggNOG" id="COG0524">
    <property type="taxonomic scope" value="Bacteria"/>
</dbReference>
<dbReference type="InterPro" id="IPR029056">
    <property type="entry name" value="Ribokinase-like"/>
</dbReference>
<evidence type="ECO:0000256" key="3">
    <source>
        <dbReference type="ARBA" id="ARBA00022777"/>
    </source>
</evidence>
<dbReference type="Gene3D" id="3.40.1190.30">
    <property type="match status" value="1"/>
</dbReference>
<name>A7HK79_FERNB</name>
<dbReference type="PANTHER" id="PTHR43085">
    <property type="entry name" value="HEXOKINASE FAMILY MEMBER"/>
    <property type="match status" value="1"/>
</dbReference>
<evidence type="ECO:0000259" key="4">
    <source>
        <dbReference type="Pfam" id="PF00294"/>
    </source>
</evidence>
<proteinExistence type="inferred from homology"/>
<dbReference type="PANTHER" id="PTHR43085:SF57">
    <property type="entry name" value="CARBOHYDRATE KINASE PFKB DOMAIN-CONTAINING PROTEIN"/>
    <property type="match status" value="1"/>
</dbReference>
<dbReference type="Proteomes" id="UP000002415">
    <property type="component" value="Chromosome"/>
</dbReference>
<feature type="domain" description="Carbohydrate kinase PfkB" evidence="4">
    <location>
        <begin position="4"/>
        <end position="289"/>
    </location>
</feature>
<reference evidence="5 6" key="1">
    <citation type="submission" date="2007-07" db="EMBL/GenBank/DDBJ databases">
        <title>Complete sequence of Fervidobacterium nodosum Rt17-B1.</title>
        <authorList>
            <consortium name="US DOE Joint Genome Institute"/>
            <person name="Copeland A."/>
            <person name="Lucas S."/>
            <person name="Lapidus A."/>
            <person name="Barry K."/>
            <person name="Glavina del Rio T."/>
            <person name="Dalin E."/>
            <person name="Tice H."/>
            <person name="Pitluck S."/>
            <person name="Saunders E."/>
            <person name="Brettin T."/>
            <person name="Bruce D."/>
            <person name="Detter J.C."/>
            <person name="Han C."/>
            <person name="Schmutz J."/>
            <person name="Larimer F."/>
            <person name="Land M."/>
            <person name="Hauser L."/>
            <person name="Kyrpides N."/>
            <person name="Mikhailova N."/>
            <person name="Nelson K."/>
            <person name="Gogarten J.P."/>
            <person name="Noll K."/>
            <person name="Richardson P."/>
        </authorList>
    </citation>
    <scope>NUCLEOTIDE SEQUENCE [LARGE SCALE GENOMIC DNA]</scope>
    <source>
        <strain evidence="6">ATCC 35602 / DSM 5306 / Rt17-B1</strain>
    </source>
</reference>
<dbReference type="HOGENOM" id="CLU_027634_6_2_0"/>
<dbReference type="KEGG" id="fno:Fnod_0447"/>
<evidence type="ECO:0000256" key="2">
    <source>
        <dbReference type="ARBA" id="ARBA00022679"/>
    </source>
</evidence>
<organism evidence="5 6">
    <name type="scientific">Fervidobacterium nodosum (strain ATCC 35602 / DSM 5306 / Rt17-B1)</name>
    <dbReference type="NCBI Taxonomy" id="381764"/>
    <lineage>
        <taxon>Bacteria</taxon>
        <taxon>Thermotogati</taxon>
        <taxon>Thermotogota</taxon>
        <taxon>Thermotogae</taxon>
        <taxon>Thermotogales</taxon>
        <taxon>Fervidobacteriaceae</taxon>
        <taxon>Fervidobacterium</taxon>
    </lineage>
</organism>
<dbReference type="GO" id="GO:0016301">
    <property type="term" value="F:kinase activity"/>
    <property type="evidence" value="ECO:0007669"/>
    <property type="project" value="UniProtKB-KW"/>
</dbReference>
<evidence type="ECO:0000313" key="6">
    <source>
        <dbReference type="Proteomes" id="UP000002415"/>
    </source>
</evidence>
<dbReference type="RefSeq" id="WP_011993632.1">
    <property type="nucleotide sequence ID" value="NC_009718.1"/>
</dbReference>
<comment type="similarity">
    <text evidence="1">Belongs to the carbohydrate kinase PfkB family.</text>
</comment>
<dbReference type="InterPro" id="IPR011611">
    <property type="entry name" value="PfkB_dom"/>
</dbReference>
<dbReference type="Pfam" id="PF00294">
    <property type="entry name" value="PfkB"/>
    <property type="match status" value="1"/>
</dbReference>
<keyword evidence="2" id="KW-0808">Transferase</keyword>
<keyword evidence="3" id="KW-0418">Kinase</keyword>
<dbReference type="SUPFAM" id="SSF53613">
    <property type="entry name" value="Ribokinase-like"/>
    <property type="match status" value="1"/>
</dbReference>
<gene>
    <name evidence="5" type="ordered locus">Fnod_0447</name>
</gene>
<evidence type="ECO:0000313" key="5">
    <source>
        <dbReference type="EMBL" id="ABS60312.1"/>
    </source>
</evidence>
<dbReference type="AlphaFoldDB" id="A7HK79"/>
<evidence type="ECO:0000256" key="1">
    <source>
        <dbReference type="ARBA" id="ARBA00010688"/>
    </source>
</evidence>
<dbReference type="CDD" id="cd01166">
    <property type="entry name" value="KdgK"/>
    <property type="match status" value="1"/>
</dbReference>
<sequence length="301" mass="33187">MVLFVGELLADMITEEIFDAAEHFELKIGGSPGNIARYLAQLGIPTRILSKVGNDIIGERIIDKLSQNGVDTKYIQIDNFFGTTLVFVQKTPGSPDFFVLRGADRFLELPSEDIFQGIKILHLSCWPISFSETFEKTISIVEKAINSGISISFDPNCRDKIFECGKITKDRINYILKHTTYSKPSLDDAIAMFGDVDYPLEDAVRYYIGEFHKAGVKNVVLTAGKYGAYVSDGAEIVHIPSYAKIVVDATGAGDGFWAGMYYGILNGKDFVQSCIIGSKVASYILGFVGADVELNRDILED</sequence>
<protein>
    <submittedName>
        <fullName evidence="5">PfkB domain protein</fullName>
    </submittedName>
</protein>
<dbReference type="InterPro" id="IPR002173">
    <property type="entry name" value="Carboh/pur_kinase_PfkB_CS"/>
</dbReference>
<dbReference type="Gene3D" id="3.40.1620.20">
    <property type="match status" value="1"/>
</dbReference>
<keyword evidence="6" id="KW-1185">Reference proteome</keyword>
<dbReference type="STRING" id="381764.Fnod_0447"/>
<dbReference type="OrthoDB" id="9813569at2"/>
<dbReference type="PROSITE" id="PS00583">
    <property type="entry name" value="PFKB_KINASES_1"/>
    <property type="match status" value="1"/>
</dbReference>
<reference evidence="5 6" key="2">
    <citation type="journal article" date="2009" name="Proc. Natl. Acad. Sci. U.S.A.">
        <title>On the chimeric nature, thermophilic origin, and phylogenetic placement of the Thermotogales.</title>
        <authorList>
            <person name="Zhaxybayeva O."/>
            <person name="Swithers K.S."/>
            <person name="Lapierre P."/>
            <person name="Fournier G.P."/>
            <person name="Bickhart D.M."/>
            <person name="DeBoy R.T."/>
            <person name="Nelson K.E."/>
            <person name="Nesbo C.L."/>
            <person name="Doolittle W.F."/>
            <person name="Gogarten J.P."/>
            <person name="Noll K.M."/>
        </authorList>
    </citation>
    <scope>NUCLEOTIDE SEQUENCE [LARGE SCALE GENOMIC DNA]</scope>
    <source>
        <strain evidence="6">ATCC 35602 / DSM 5306 / Rt17-B1</strain>
    </source>
</reference>
<dbReference type="EMBL" id="CP000771">
    <property type="protein sequence ID" value="ABS60312.1"/>
    <property type="molecule type" value="Genomic_DNA"/>
</dbReference>
<dbReference type="InterPro" id="IPR050306">
    <property type="entry name" value="PfkB_Carbo_kinase"/>
</dbReference>
<accession>A7HK79</accession>